<feature type="region of interest" description="Disordered" evidence="2">
    <location>
        <begin position="22"/>
        <end position="71"/>
    </location>
</feature>
<name>A0A1R2CYL1_9CILI</name>
<dbReference type="Proteomes" id="UP000187209">
    <property type="component" value="Unassembled WGS sequence"/>
</dbReference>
<keyword evidence="4" id="KW-1185">Reference proteome</keyword>
<keyword evidence="1" id="KW-0175">Coiled coil</keyword>
<comment type="caution">
    <text evidence="3">The sequence shown here is derived from an EMBL/GenBank/DDBJ whole genome shotgun (WGS) entry which is preliminary data.</text>
</comment>
<evidence type="ECO:0000256" key="2">
    <source>
        <dbReference type="SAM" id="MobiDB-lite"/>
    </source>
</evidence>
<protein>
    <submittedName>
        <fullName evidence="3">Uncharacterized protein</fullName>
    </submittedName>
</protein>
<evidence type="ECO:0000256" key="1">
    <source>
        <dbReference type="SAM" id="Coils"/>
    </source>
</evidence>
<evidence type="ECO:0000313" key="3">
    <source>
        <dbReference type="EMBL" id="OMJ94096.1"/>
    </source>
</evidence>
<dbReference type="EMBL" id="MPUH01000032">
    <property type="protein sequence ID" value="OMJ94096.1"/>
    <property type="molecule type" value="Genomic_DNA"/>
</dbReference>
<evidence type="ECO:0000313" key="4">
    <source>
        <dbReference type="Proteomes" id="UP000187209"/>
    </source>
</evidence>
<feature type="compositionally biased region" description="Low complexity" evidence="2">
    <location>
        <begin position="38"/>
        <end position="64"/>
    </location>
</feature>
<accession>A0A1R2CYL1</accession>
<gene>
    <name evidence="3" type="ORF">SteCoe_2874</name>
</gene>
<organism evidence="3 4">
    <name type="scientific">Stentor coeruleus</name>
    <dbReference type="NCBI Taxonomy" id="5963"/>
    <lineage>
        <taxon>Eukaryota</taxon>
        <taxon>Sar</taxon>
        <taxon>Alveolata</taxon>
        <taxon>Ciliophora</taxon>
        <taxon>Postciliodesmatophora</taxon>
        <taxon>Heterotrichea</taxon>
        <taxon>Heterotrichida</taxon>
        <taxon>Stentoridae</taxon>
        <taxon>Stentor</taxon>
    </lineage>
</organism>
<sequence length="295" mass="34178">MNTKEQVLKYLERNNDIVVSNTGTIVSRKKIEGEKASSRNSSAGSHNSSRNSSRNSRSSSPQSFRESKTNSTKGQAISMIYDLLDFHEEKYKANSKFAREENKLLTFLQTLIEQEKKHIVIPKNYEEDPEIRRRAEILAKTERMIETFLKENKAMKTLLAELTLSQVDAKIINSSSSRQSKIENLTTSAYIKRQSRLVNDDEDYDEIDTLESLDEYCEDYGQNIEVVVNVWIKEIHKNYESLSKKLCKRIVIEQETRLVSEESADNLIAEKERIIRKLESKIQKVKNKSSKENKK</sequence>
<proteinExistence type="predicted"/>
<dbReference type="AlphaFoldDB" id="A0A1R2CYL1"/>
<reference evidence="3 4" key="1">
    <citation type="submission" date="2016-11" db="EMBL/GenBank/DDBJ databases">
        <title>The macronuclear genome of Stentor coeruleus: a giant cell with tiny introns.</title>
        <authorList>
            <person name="Slabodnick M."/>
            <person name="Ruby J.G."/>
            <person name="Reiff S.B."/>
            <person name="Swart E.C."/>
            <person name="Gosai S."/>
            <person name="Prabakaran S."/>
            <person name="Witkowska E."/>
            <person name="Larue G.E."/>
            <person name="Fisher S."/>
            <person name="Freeman R.M."/>
            <person name="Gunawardena J."/>
            <person name="Chu W."/>
            <person name="Stover N.A."/>
            <person name="Gregory B.D."/>
            <person name="Nowacki M."/>
            <person name="Derisi J."/>
            <person name="Roy S.W."/>
            <person name="Marshall W.F."/>
            <person name="Sood P."/>
        </authorList>
    </citation>
    <scope>NUCLEOTIDE SEQUENCE [LARGE SCALE GENOMIC DNA]</scope>
    <source>
        <strain evidence="3">WM001</strain>
    </source>
</reference>
<feature type="coiled-coil region" evidence="1">
    <location>
        <begin position="261"/>
        <end position="295"/>
    </location>
</feature>